<dbReference type="EMBL" id="STGY01000043">
    <property type="protein sequence ID" value="THV41481.1"/>
    <property type="molecule type" value="Genomic_DNA"/>
</dbReference>
<evidence type="ECO:0000259" key="3">
    <source>
        <dbReference type="PROSITE" id="PS51677"/>
    </source>
</evidence>
<comment type="caution">
    <text evidence="4">The sequence shown here is derived from an EMBL/GenBank/DDBJ whole genome shotgun (WGS) entry which is preliminary data.</text>
</comment>
<dbReference type="GO" id="GO:0005576">
    <property type="term" value="C:extracellular region"/>
    <property type="evidence" value="ECO:0007669"/>
    <property type="project" value="UniProtKB-SubCell"/>
</dbReference>
<dbReference type="PANTHER" id="PTHR34216">
    <property type="match status" value="1"/>
</dbReference>
<dbReference type="InterPro" id="IPR002509">
    <property type="entry name" value="NODB_dom"/>
</dbReference>
<evidence type="ECO:0000256" key="1">
    <source>
        <dbReference type="ARBA" id="ARBA00004613"/>
    </source>
</evidence>
<organism evidence="4 5">
    <name type="scientific">Glycomyces buryatensis</name>
    <dbReference type="NCBI Taxonomy" id="2570927"/>
    <lineage>
        <taxon>Bacteria</taxon>
        <taxon>Bacillati</taxon>
        <taxon>Actinomycetota</taxon>
        <taxon>Actinomycetes</taxon>
        <taxon>Glycomycetales</taxon>
        <taxon>Glycomycetaceae</taxon>
        <taxon>Glycomyces</taxon>
    </lineage>
</organism>
<dbReference type="InterPro" id="IPR011330">
    <property type="entry name" value="Glyco_hydro/deAcase_b/a-brl"/>
</dbReference>
<dbReference type="Proteomes" id="UP000308760">
    <property type="component" value="Unassembled WGS sequence"/>
</dbReference>
<dbReference type="CDD" id="cd10918">
    <property type="entry name" value="CE4_NodB_like_5s_6s"/>
    <property type="match status" value="1"/>
</dbReference>
<dbReference type="AlphaFoldDB" id="A0A4S8QD03"/>
<dbReference type="GO" id="GO:0016810">
    <property type="term" value="F:hydrolase activity, acting on carbon-nitrogen (but not peptide) bonds"/>
    <property type="evidence" value="ECO:0007669"/>
    <property type="project" value="InterPro"/>
</dbReference>
<keyword evidence="5" id="KW-1185">Reference proteome</keyword>
<comment type="subcellular location">
    <subcellularLocation>
        <location evidence="1">Secreted</location>
    </subcellularLocation>
</comment>
<proteinExistence type="predicted"/>
<evidence type="ECO:0000313" key="5">
    <source>
        <dbReference type="Proteomes" id="UP000308760"/>
    </source>
</evidence>
<dbReference type="GO" id="GO:0005975">
    <property type="term" value="P:carbohydrate metabolic process"/>
    <property type="evidence" value="ECO:0007669"/>
    <property type="project" value="InterPro"/>
</dbReference>
<gene>
    <name evidence="4" type="ORF">FAB82_11175</name>
</gene>
<reference evidence="4 5" key="2">
    <citation type="submission" date="2019-05" db="EMBL/GenBank/DDBJ databases">
        <title>Glycomyces buryatensis sp. nov.</title>
        <authorList>
            <person name="Nikitina E."/>
        </authorList>
    </citation>
    <scope>NUCLEOTIDE SEQUENCE [LARGE SCALE GENOMIC DNA]</scope>
    <source>
        <strain evidence="4 5">18</strain>
    </source>
</reference>
<feature type="domain" description="NodB homology" evidence="3">
    <location>
        <begin position="64"/>
        <end position="239"/>
    </location>
</feature>
<dbReference type="PROSITE" id="PS51677">
    <property type="entry name" value="NODB"/>
    <property type="match status" value="1"/>
</dbReference>
<dbReference type="Gene3D" id="3.20.20.370">
    <property type="entry name" value="Glycoside hydrolase/deacetylase"/>
    <property type="match status" value="1"/>
</dbReference>
<dbReference type="InterPro" id="IPR051398">
    <property type="entry name" value="Polysacch_Deacetylase"/>
</dbReference>
<evidence type="ECO:0000313" key="4">
    <source>
        <dbReference type="EMBL" id="THV41481.1"/>
    </source>
</evidence>
<keyword evidence="2" id="KW-0732">Signal</keyword>
<dbReference type="Pfam" id="PF01522">
    <property type="entry name" value="Polysacc_deac_1"/>
    <property type="match status" value="1"/>
</dbReference>
<reference evidence="5" key="1">
    <citation type="submission" date="2019-04" db="EMBL/GenBank/DDBJ databases">
        <title>Nocardioides xinjiangensis sp. nov.</title>
        <authorList>
            <person name="Liu S."/>
        </authorList>
    </citation>
    <scope>NUCLEOTIDE SEQUENCE [LARGE SCALE GENOMIC DNA]</scope>
    <source>
        <strain evidence="5">18</strain>
    </source>
</reference>
<sequence>MSDQEASWPIPVLGFHHLDPDLDDYTSFHPEKYLDLLSILAERFEFLTASVAMSADRRISTGRQPLVLTFDDAYANLSDPVLSGIKDFDAVGTIYTITGHVGGYNTWNRKCDYWSQHLDVAGLRDLAAAGMEIGSHTREHFNLAKLPAEVLSSELADSQEWLQDMFGTRARSLAYPYGFHSANVRSAAASLYDHAFTTTTKPGGTDVIRDRFRLRRFMVTRQMSVDEVLTGIDQLWGVS</sequence>
<dbReference type="RefSeq" id="WP_136534624.1">
    <property type="nucleotide sequence ID" value="NZ_STGY01000043.1"/>
</dbReference>
<evidence type="ECO:0000256" key="2">
    <source>
        <dbReference type="ARBA" id="ARBA00022729"/>
    </source>
</evidence>
<name>A0A4S8QD03_9ACTN</name>
<dbReference type="OrthoDB" id="9782872at2"/>
<accession>A0A4S8QD03</accession>
<dbReference type="SUPFAM" id="SSF88713">
    <property type="entry name" value="Glycoside hydrolase/deacetylase"/>
    <property type="match status" value="1"/>
</dbReference>
<dbReference type="PANTHER" id="PTHR34216:SF3">
    <property type="entry name" value="POLY-BETA-1,6-N-ACETYL-D-GLUCOSAMINE N-DEACETYLASE"/>
    <property type="match status" value="1"/>
</dbReference>
<protein>
    <submittedName>
        <fullName evidence="4">Polysaccharide deacetylase family protein</fullName>
    </submittedName>
</protein>